<evidence type="ECO:0000313" key="3">
    <source>
        <dbReference type="EMBL" id="MBP1994947.1"/>
    </source>
</evidence>
<dbReference type="InterPro" id="IPR003343">
    <property type="entry name" value="Big_2"/>
</dbReference>
<feature type="domain" description="BIG2" evidence="2">
    <location>
        <begin position="530"/>
        <end position="610"/>
    </location>
</feature>
<keyword evidence="1" id="KW-0732">Signal</keyword>
<dbReference type="EMBL" id="JAGGLB010000029">
    <property type="protein sequence ID" value="MBP1994947.1"/>
    <property type="molecule type" value="Genomic_DNA"/>
</dbReference>
<feature type="domain" description="BIG2" evidence="2">
    <location>
        <begin position="202"/>
        <end position="277"/>
    </location>
</feature>
<accession>A0ABS4J523</accession>
<keyword evidence="4" id="KW-1185">Reference proteome</keyword>
<feature type="domain" description="BIG2" evidence="2">
    <location>
        <begin position="114"/>
        <end position="194"/>
    </location>
</feature>
<feature type="chain" id="PRO_5045128086" description="BIG2 domain-containing protein" evidence="1">
    <location>
        <begin position="27"/>
        <end position="861"/>
    </location>
</feature>
<feature type="domain" description="BIG2" evidence="2">
    <location>
        <begin position="779"/>
        <end position="859"/>
    </location>
</feature>
<dbReference type="SMART" id="SM00635">
    <property type="entry name" value="BID_2"/>
    <property type="match status" value="10"/>
</dbReference>
<dbReference type="Gene3D" id="2.60.40.1080">
    <property type="match status" value="10"/>
</dbReference>
<feature type="domain" description="BIG2" evidence="2">
    <location>
        <begin position="30"/>
        <end position="110"/>
    </location>
</feature>
<feature type="domain" description="BIG2" evidence="2">
    <location>
        <begin position="280"/>
        <end position="358"/>
    </location>
</feature>
<dbReference type="SUPFAM" id="SSF49373">
    <property type="entry name" value="Invasin/intimin cell-adhesion fragments"/>
    <property type="match status" value="8"/>
</dbReference>
<protein>
    <recommendedName>
        <fullName evidence="2">BIG2 domain-containing protein</fullName>
    </recommendedName>
</protein>
<dbReference type="RefSeq" id="WP_209976770.1">
    <property type="nucleotide sequence ID" value="NZ_JAGGLB010000029.1"/>
</dbReference>
<evidence type="ECO:0000313" key="4">
    <source>
        <dbReference type="Proteomes" id="UP001519287"/>
    </source>
</evidence>
<organism evidence="3 4">
    <name type="scientific">Paenibacillus eucommiae</name>
    <dbReference type="NCBI Taxonomy" id="1355755"/>
    <lineage>
        <taxon>Bacteria</taxon>
        <taxon>Bacillati</taxon>
        <taxon>Bacillota</taxon>
        <taxon>Bacilli</taxon>
        <taxon>Bacillales</taxon>
        <taxon>Paenibacillaceae</taxon>
        <taxon>Paenibacillus</taxon>
    </lineage>
</organism>
<evidence type="ECO:0000259" key="2">
    <source>
        <dbReference type="SMART" id="SM00635"/>
    </source>
</evidence>
<name>A0ABS4J523_9BACL</name>
<dbReference type="Proteomes" id="UP001519287">
    <property type="component" value="Unassembled WGS sequence"/>
</dbReference>
<proteinExistence type="predicted"/>
<feature type="domain" description="BIG2" evidence="2">
    <location>
        <begin position="696"/>
        <end position="776"/>
    </location>
</feature>
<dbReference type="Pfam" id="PF02368">
    <property type="entry name" value="Big_2"/>
    <property type="match status" value="2"/>
</dbReference>
<dbReference type="InterPro" id="IPR008964">
    <property type="entry name" value="Invasin/intimin_cell_adhesion"/>
</dbReference>
<reference evidence="3 4" key="1">
    <citation type="submission" date="2021-03" db="EMBL/GenBank/DDBJ databases">
        <title>Genomic Encyclopedia of Type Strains, Phase IV (KMG-IV): sequencing the most valuable type-strain genomes for metagenomic binning, comparative biology and taxonomic classification.</title>
        <authorList>
            <person name="Goeker M."/>
        </authorList>
    </citation>
    <scope>NUCLEOTIDE SEQUENCE [LARGE SCALE GENOMIC DNA]</scope>
    <source>
        <strain evidence="3 4">DSM 26048</strain>
    </source>
</reference>
<gene>
    <name evidence="3" type="ORF">J2Z66_006588</name>
</gene>
<sequence>MLLKKSLAIVLTVMLSLYVMAGAAVAADEEIERLVLSKNELALEMGNSQSLTATAIYVNGKTEDVTVKTDWTSSSSSIASVYAGTITAKDVGTATLTATYKTKTVVVNVKVTKKVKALTKDKHTINIRTGMSEQVELSAVYQDGTIEDVTKKADWTIDNYAVATVTNGLVKGEVSGTAIITAKFGNQTATIPVSIEIVKRLDPSKAEVSLLLKGKEKIELMATFPDGTVEDVADKAEWSTDKETVADALKGVITGYGAGQATITAKYGTKTATIKVDVDSTKKLEINKQDVFLRVNGTEQLQLKAVYLNGTTDDITSKAEWSSSDTEIADVNKGSVIAHKSGEAVITAKYADKVIKINIDVEVPRRLDVNKEFISLQVAGTEQLKVIATYANGTKDEELASKAEWTSSNPAIADVIKGKITAYKSGEATIKASYGGKTLTILVDVDIPRIITLSKTSVALQIGDTQQLTLKAIYVDGREENVTEQAEWLSASGAIAEVRRGLITGVSTGATSITAKFGTRSTVIPVSIGVIKSMTADQKKLILEKGGSSKIVVTVVYTDGTVKDVTSLAAWTVGDPAVAEVDAGVVNAIGNGKTNITVSFENKTISVPIEVGIAQTLSANPKVLILEKNEIRQVVLTATDSNGVAKNVTNDAEWSSSAPLIADVSAGMVTALANGKATITAKYGGKTITIVVEIEIVEKVVASVRYLSLKSGSKSQIRLQATLSDGKTKDVTDLADWKTSAYKTADVELGLVTGIAYGKTTVTAKYAGKTVSIPVEVDQLKYLKTSEVQIDLVKGETKQVTAIATYTDGSDANVSIPAIWKSSKNLVADVKDGIIKATGKGKATITVSFGGMNTKIVVNVK</sequence>
<evidence type="ECO:0000256" key="1">
    <source>
        <dbReference type="SAM" id="SignalP"/>
    </source>
</evidence>
<feature type="domain" description="BIG2" evidence="2">
    <location>
        <begin position="613"/>
        <end position="693"/>
    </location>
</feature>
<feature type="signal peptide" evidence="1">
    <location>
        <begin position="1"/>
        <end position="26"/>
    </location>
</feature>
<comment type="caution">
    <text evidence="3">The sequence shown here is derived from an EMBL/GenBank/DDBJ whole genome shotgun (WGS) entry which is preliminary data.</text>
</comment>
<feature type="domain" description="BIG2" evidence="2">
    <location>
        <begin position="363"/>
        <end position="444"/>
    </location>
</feature>
<feature type="domain" description="BIG2" evidence="2">
    <location>
        <begin position="447"/>
        <end position="527"/>
    </location>
</feature>